<reference evidence="1" key="1">
    <citation type="submission" date="2019-12" db="EMBL/GenBank/DDBJ databases">
        <title>An insight into the sialome of adult female Ixodes ricinus ticks feeding for 6 days.</title>
        <authorList>
            <person name="Perner J."/>
            <person name="Ribeiro J.M.C."/>
        </authorList>
    </citation>
    <scope>NUCLEOTIDE SEQUENCE</scope>
    <source>
        <strain evidence="1">Semi-engorged</strain>
        <tissue evidence="1">Salivary glands</tissue>
    </source>
</reference>
<name>A0A6B0UZG9_IXORI</name>
<proteinExistence type="predicted"/>
<sequence length="175" mass="18798">MPRFSCLSVAQRPIGPTSASSTCIHCSHQQAANARPPGHAGGLSRCLGCSCTLEVRKTPEHCRRWEARAECRTTESPPCRFHPVSNYRTALYRCCGRTRVDNHGSLQPCAVPTCRGCQHGAFVTSARNVANCWHGGACILRCSAGSVFMRGVYASGKHTIISCFSRGLSCSQGPG</sequence>
<evidence type="ECO:0000313" key="1">
    <source>
        <dbReference type="EMBL" id="MXU94954.1"/>
    </source>
</evidence>
<protein>
    <submittedName>
        <fullName evidence="1">Uncharacterized protein</fullName>
    </submittedName>
</protein>
<organism evidence="1">
    <name type="scientific">Ixodes ricinus</name>
    <name type="common">Common tick</name>
    <name type="synonym">Acarus ricinus</name>
    <dbReference type="NCBI Taxonomy" id="34613"/>
    <lineage>
        <taxon>Eukaryota</taxon>
        <taxon>Metazoa</taxon>
        <taxon>Ecdysozoa</taxon>
        <taxon>Arthropoda</taxon>
        <taxon>Chelicerata</taxon>
        <taxon>Arachnida</taxon>
        <taxon>Acari</taxon>
        <taxon>Parasitiformes</taxon>
        <taxon>Ixodida</taxon>
        <taxon>Ixodoidea</taxon>
        <taxon>Ixodidae</taxon>
        <taxon>Ixodinae</taxon>
        <taxon>Ixodes</taxon>
    </lineage>
</organism>
<dbReference type="AlphaFoldDB" id="A0A6B0UZG9"/>
<accession>A0A6B0UZG9</accession>
<dbReference type="EMBL" id="GIFC01012871">
    <property type="protein sequence ID" value="MXU94954.1"/>
    <property type="molecule type" value="Transcribed_RNA"/>
</dbReference>